<dbReference type="Pfam" id="PF21079">
    <property type="entry name" value="GDH_HM2"/>
    <property type="match status" value="1"/>
</dbReference>
<dbReference type="PANTHER" id="PTHR43403">
    <property type="entry name" value="NAD-SPECIFIC GLUTAMATE DEHYDROGENASE"/>
    <property type="match status" value="1"/>
</dbReference>
<dbReference type="InterPro" id="IPR049058">
    <property type="entry name" value="NAD_Glu_DH_HM2"/>
</dbReference>
<proteinExistence type="predicted"/>
<dbReference type="EMBL" id="JBHSXX010000001">
    <property type="protein sequence ID" value="MFC6870122.1"/>
    <property type="molecule type" value="Genomic_DNA"/>
</dbReference>
<evidence type="ECO:0000259" key="1">
    <source>
        <dbReference type="Pfam" id="PF05088"/>
    </source>
</evidence>
<dbReference type="Pfam" id="PF21076">
    <property type="entry name" value="GDH_ACT2"/>
    <property type="match status" value="1"/>
</dbReference>
<dbReference type="InterPro" id="IPR049064">
    <property type="entry name" value="NAD_Glu_DH_ACT3"/>
</dbReference>
<feature type="domain" description="NAD-specific glutamate dehydrogenase C-terminal" evidence="2">
    <location>
        <begin position="1318"/>
        <end position="1663"/>
    </location>
</feature>
<dbReference type="PANTHER" id="PTHR43403:SF1">
    <property type="entry name" value="NAD-SPECIFIC GLUTAMATE DEHYDROGENASE"/>
    <property type="match status" value="1"/>
</dbReference>
<dbReference type="InterPro" id="IPR049062">
    <property type="entry name" value="NAD_Glu_DH_ACT2"/>
</dbReference>
<dbReference type="PIRSF" id="PIRSF036761">
    <property type="entry name" value="GDH_Mll4104"/>
    <property type="match status" value="1"/>
</dbReference>
<evidence type="ECO:0000259" key="4">
    <source>
        <dbReference type="Pfam" id="PF21076"/>
    </source>
</evidence>
<dbReference type="SUPFAM" id="SSF51735">
    <property type="entry name" value="NAD(P)-binding Rossmann-fold domains"/>
    <property type="match status" value="1"/>
</dbReference>
<dbReference type="InterPro" id="IPR007780">
    <property type="entry name" value="NAD_Glu_DH_bac"/>
</dbReference>
<dbReference type="InterPro" id="IPR036291">
    <property type="entry name" value="NAD(P)-bd_dom_sf"/>
</dbReference>
<feature type="domain" description="NAD-glutamate dehydrogenase N-terminal ACT1" evidence="3">
    <location>
        <begin position="42"/>
        <end position="187"/>
    </location>
</feature>
<evidence type="ECO:0000259" key="3">
    <source>
        <dbReference type="Pfam" id="PF21075"/>
    </source>
</evidence>
<dbReference type="Pfam" id="PF21073">
    <property type="entry name" value="GDH_HM1"/>
    <property type="match status" value="1"/>
</dbReference>
<feature type="domain" description="NAD-glutamate dehydrogenase ACT2" evidence="4">
    <location>
        <begin position="435"/>
        <end position="524"/>
    </location>
</feature>
<dbReference type="Pfam" id="PF21078">
    <property type="entry name" value="GDH_HM3"/>
    <property type="match status" value="1"/>
</dbReference>
<dbReference type="InterPro" id="IPR048381">
    <property type="entry name" value="GDH_C"/>
</dbReference>
<dbReference type="Pfam" id="PF21075">
    <property type="entry name" value="GDH_ACT1"/>
    <property type="match status" value="1"/>
</dbReference>
<reference evidence="7" key="1">
    <citation type="journal article" date="2019" name="Int. J. Syst. Evol. Microbiol.">
        <title>The Global Catalogue of Microorganisms (GCM) 10K type strain sequencing project: providing services to taxonomists for standard genome sequencing and annotation.</title>
        <authorList>
            <consortium name="The Broad Institute Genomics Platform"/>
            <consortium name="The Broad Institute Genome Sequencing Center for Infectious Disease"/>
            <person name="Wu L."/>
            <person name="Ma J."/>
        </authorList>
    </citation>
    <scope>NUCLEOTIDE SEQUENCE [LARGE SCALE GENOMIC DNA]</scope>
    <source>
        <strain evidence="7">KCTC 32255</strain>
    </source>
</reference>
<evidence type="ECO:0000313" key="6">
    <source>
        <dbReference type="EMBL" id="MFC6870122.1"/>
    </source>
</evidence>
<comment type="caution">
    <text evidence="6">The sequence shown here is derived from an EMBL/GenBank/DDBJ whole genome shotgun (WGS) entry which is preliminary data.</text>
</comment>
<dbReference type="InterPro" id="IPR049056">
    <property type="entry name" value="NAD_Glu_DH_HM3"/>
</dbReference>
<dbReference type="InterPro" id="IPR046346">
    <property type="entry name" value="Aminoacid_DH-like_N_sf"/>
</dbReference>
<dbReference type="RefSeq" id="WP_345394335.1">
    <property type="nucleotide sequence ID" value="NZ_BAABLA010000021.1"/>
</dbReference>
<feature type="domain" description="NAD-glutamate dehydrogenase catalytic" evidence="1">
    <location>
        <begin position="771"/>
        <end position="1273"/>
    </location>
</feature>
<sequence length="1667" mass="184206">MTTVGSSRQVAGGLVETPSLEQQRDALVERAAALASDIADLIRLYYRHVPPEDIIGTDPADLVGAVRAHKRLAEQRTPGAPAVWIGKPNAQEHGWSSDGTVVQIVTDDMPFLVDSVAAKFARSGIDVQRIVHPILVVTRDVTGSLRELHPTADAANPPEGAATESWIFVELDRMTDAERALEMENRLHVVINDVREVVEDSERMSATALDIAEELATSPPNLPATEVSDGEALLRWLVRGHFTFLGYRRYEVITEDAAEDGGQDRGDGGENDVVAQERRPALRAVLASGLGVLRQDSLAAHDLTKGPDTAETAFAPTLLVLTPASAPSTVHRPVHPYYIGVKIFDDDGNVVGEHRFLGMFTTSALHEDVLDIPVIERKVRDVIHRAGFPIESHSGQEMLEVLQSWPRAELFSTDLDSLYATVTGAIALADRRRLRAFLRRDPYGRFYSCVVFVPRDRYSTQTRQAMQEVLRTELDADTVEFAVRLGETLFAQVHFTVHTQPERMIEPDAVRLQELLNDAVRGWDDRLIEAIHAERVAAGDDGYRDETSYQLGQRLAGSVPEAYKEDFDAATGLADLRTVESLSSEDDVAMSFYVPDETRSEQRRFKLYLLGEGVTLSTLLPMLQKMDVEVVDQRPYEISLADGKRGWIYDFGLRVDPTVLERFADETALLEVRERFQDAFRAMWEGNAEVDGFNGLVLRAGLNWRQAAVLRAYSRYLRQAGTPYSQEYIEDAVLANSAISAALVRLFEAKFDIDTPDEGRTERVDGIVTEISTMIDAVVSLDEDRILRSLLAVITATLRTNYYVTDADGQPRPYLSIKLEPEAVPDLPEPRPRFEIFVYSARVEGVHLRFGLVARGGLRWSDRREDFRTEVLGLVKAQAVKNAVIVPVGAKGGFVVKRPPTPTGDPAADREARQAEGIACYRMFISGLLDLTDNRKEGVTVPAPSVVRYDGDDSYLVVAADKGTATFSDIANDVSASYGFWLGDAFASGGSVGYDHKAMGITAKGAWESVKRHFRELGVDTQRQDFTVVGIGDMGGDVFGNGMLLSEHIRLVAAFNHLHIFLDPNPGDTVAAFRERERLFALPRSSWEDYDTTLISEGGGVYSRSAKSVPITPQVREALGIADGVTKLTPNELIRAILLAPVDLLWNGGIGTYVKASTESHADADDKTNDPLRVNGKDLRVNVVGEGGNLGLTERGRIEFARNGGKINTDALDNSAGVDCSDHEVNIKILLEQLIDEGHLDTENRVPLLESMTDEVAELVLANNYRQNAVLGISRVHAPAMTSVHQRLVSYLETKAGLDRELEALPTNEEFKELDKAGQGLTSPELATLLAHVKLDLKDELLDSDLPDQEVFLRILPDYFPTPLRDRFQKQILDHPLNRQIVTTQVVNEVVGGAGLTYAYRLTEELNATATDAVRAFTVATAVFDLRDIWQQVDALDADVATEDADAVVLETRRLLDRASRWWLTNRPQPLAVGAEINRFADVVSELMPRVAGFLRGAQAESVDVKRDELAGKGLPADLADRMAVLLHTYGLLDVIEVAELAEHEVGLSKERSPHETAELYYALSAHLGIDAMLTSVSALERGNRWHALARLALRDDIYQSLRMITLDALRHCDPDDQVDDKIAEWETVNASRLARARVTLDEIHRSGRLDLATLSVAARELRSMAR</sequence>
<feature type="domain" description="NAD-glutamate dehydrogenase ACT3" evidence="5">
    <location>
        <begin position="587"/>
        <end position="658"/>
    </location>
</feature>
<evidence type="ECO:0000313" key="7">
    <source>
        <dbReference type="Proteomes" id="UP001596337"/>
    </source>
</evidence>
<accession>A0ABW2C6H7</accession>
<organism evidence="6 7">
    <name type="scientific">Haloechinothrix salitolerans</name>
    <dbReference type="NCBI Taxonomy" id="926830"/>
    <lineage>
        <taxon>Bacteria</taxon>
        <taxon>Bacillati</taxon>
        <taxon>Actinomycetota</taxon>
        <taxon>Actinomycetes</taxon>
        <taxon>Pseudonocardiales</taxon>
        <taxon>Pseudonocardiaceae</taxon>
        <taxon>Haloechinothrix</taxon>
    </lineage>
</organism>
<dbReference type="Pfam" id="PF05088">
    <property type="entry name" value="Bac_GDH_CD"/>
    <property type="match status" value="1"/>
</dbReference>
<name>A0ABW2C6H7_9PSEU</name>
<dbReference type="InterPro" id="IPR049059">
    <property type="entry name" value="NAD_Glu_DH_HM1"/>
</dbReference>
<dbReference type="Pfam" id="PF21077">
    <property type="entry name" value="GDH_ACT3"/>
    <property type="match status" value="1"/>
</dbReference>
<dbReference type="InterPro" id="IPR024727">
    <property type="entry name" value="NAD_Glu_DH_N_ACT1"/>
</dbReference>
<evidence type="ECO:0000259" key="2">
    <source>
        <dbReference type="Pfam" id="PF21074"/>
    </source>
</evidence>
<evidence type="ECO:0000259" key="5">
    <source>
        <dbReference type="Pfam" id="PF21077"/>
    </source>
</evidence>
<dbReference type="InterPro" id="IPR028971">
    <property type="entry name" value="NAD-GDH_cat"/>
</dbReference>
<keyword evidence="7" id="KW-1185">Reference proteome</keyword>
<protein>
    <submittedName>
        <fullName evidence="6">NAD-glutamate dehydrogenase</fullName>
    </submittedName>
</protein>
<dbReference type="Pfam" id="PF21074">
    <property type="entry name" value="GDH_C"/>
    <property type="match status" value="1"/>
</dbReference>
<dbReference type="Gene3D" id="3.40.50.720">
    <property type="entry name" value="NAD(P)-binding Rossmann-like Domain"/>
    <property type="match status" value="1"/>
</dbReference>
<dbReference type="SUPFAM" id="SSF53223">
    <property type="entry name" value="Aminoacid dehydrogenase-like, N-terminal domain"/>
    <property type="match status" value="1"/>
</dbReference>
<gene>
    <name evidence="6" type="ORF">ACFQGD_23555</name>
</gene>
<dbReference type="Proteomes" id="UP001596337">
    <property type="component" value="Unassembled WGS sequence"/>
</dbReference>